<name>A0A1N7SDQ8_9BURK</name>
<gene>
    <name evidence="2" type="ORF">BN2475_560007</name>
</gene>
<dbReference type="AlphaFoldDB" id="A0A1N7SDQ8"/>
<organism evidence="2 3">
    <name type="scientific">Paraburkholderia ribeironis</name>
    <dbReference type="NCBI Taxonomy" id="1247936"/>
    <lineage>
        <taxon>Bacteria</taxon>
        <taxon>Pseudomonadati</taxon>
        <taxon>Pseudomonadota</taxon>
        <taxon>Betaproteobacteria</taxon>
        <taxon>Burkholderiales</taxon>
        <taxon>Burkholderiaceae</taxon>
        <taxon>Paraburkholderia</taxon>
    </lineage>
</organism>
<keyword evidence="3" id="KW-1185">Reference proteome</keyword>
<proteinExistence type="predicted"/>
<feature type="region of interest" description="Disordered" evidence="1">
    <location>
        <begin position="1"/>
        <end position="68"/>
    </location>
</feature>
<dbReference type="EMBL" id="CYGX02000056">
    <property type="protein sequence ID" value="SIT45452.1"/>
    <property type="molecule type" value="Genomic_DNA"/>
</dbReference>
<dbReference type="Proteomes" id="UP000187012">
    <property type="component" value="Unassembled WGS sequence"/>
</dbReference>
<protein>
    <submittedName>
        <fullName evidence="2">Uncharacterized protein</fullName>
    </submittedName>
</protein>
<evidence type="ECO:0000256" key="1">
    <source>
        <dbReference type="SAM" id="MobiDB-lite"/>
    </source>
</evidence>
<dbReference type="STRING" id="1247936.BN2475_560007"/>
<feature type="compositionally biased region" description="Low complexity" evidence="1">
    <location>
        <begin position="45"/>
        <end position="68"/>
    </location>
</feature>
<evidence type="ECO:0000313" key="2">
    <source>
        <dbReference type="EMBL" id="SIT45452.1"/>
    </source>
</evidence>
<reference evidence="2 3" key="1">
    <citation type="submission" date="2016-12" db="EMBL/GenBank/DDBJ databases">
        <authorList>
            <person name="Song W.-J."/>
            <person name="Kurnit D.M."/>
        </authorList>
    </citation>
    <scope>NUCLEOTIDE SEQUENCE [LARGE SCALE GENOMIC DNA]</scope>
    <source>
        <strain evidence="2 3">STM7296</strain>
    </source>
</reference>
<sequence>MTPSGRGCTSAMSGARSISSSPRSNANCWPARASDHTSKPDGSCSPSSRAGTTSAAGTAPSATTPQSATKRCINKKCSLLASCPPQAGVVVVIGDPPTDRGQLMQSPNLEEINRDKIQQPNRPPKRVTPMSTPTAMQFMLDLPVSLRRPQSSFNFGLAPLAREDPIASYDHSRAGRVHFIQTAITSIRNAKTHATCTYHFW</sequence>
<evidence type="ECO:0000313" key="3">
    <source>
        <dbReference type="Proteomes" id="UP000187012"/>
    </source>
</evidence>
<feature type="compositionally biased region" description="Low complexity" evidence="1">
    <location>
        <begin position="10"/>
        <end position="24"/>
    </location>
</feature>
<accession>A0A1N7SDQ8</accession>